<evidence type="ECO:0000313" key="14">
    <source>
        <dbReference type="Proteomes" id="UP000315648"/>
    </source>
</evidence>
<dbReference type="InterPro" id="IPR005467">
    <property type="entry name" value="His_kinase_dom"/>
</dbReference>
<dbReference type="InterPro" id="IPR003594">
    <property type="entry name" value="HATPase_dom"/>
</dbReference>
<proteinExistence type="predicted"/>
<feature type="modified residue" description="4-aspartylphosphate" evidence="9">
    <location>
        <position position="654"/>
    </location>
</feature>
<keyword evidence="6" id="KW-0418">Kinase</keyword>
<feature type="transmembrane region" description="Helical" evidence="10">
    <location>
        <begin position="91"/>
        <end position="113"/>
    </location>
</feature>
<dbReference type="Pfam" id="PF00072">
    <property type="entry name" value="Response_reg"/>
    <property type="match status" value="1"/>
</dbReference>
<evidence type="ECO:0000256" key="7">
    <source>
        <dbReference type="ARBA" id="ARBA00022840"/>
    </source>
</evidence>
<evidence type="ECO:0000259" key="11">
    <source>
        <dbReference type="PROSITE" id="PS50109"/>
    </source>
</evidence>
<dbReference type="CDD" id="cd00082">
    <property type="entry name" value="HisKA"/>
    <property type="match status" value="1"/>
</dbReference>
<dbReference type="SMART" id="SM00387">
    <property type="entry name" value="HATPase_c"/>
    <property type="match status" value="1"/>
</dbReference>
<name>A0A556QMM2_9BACT</name>
<dbReference type="Pfam" id="PF00512">
    <property type="entry name" value="HisKA"/>
    <property type="match status" value="1"/>
</dbReference>
<dbReference type="SUPFAM" id="SSF55874">
    <property type="entry name" value="ATPase domain of HSP90 chaperone/DNA topoisomerase II/histidine kinase"/>
    <property type="match status" value="1"/>
</dbReference>
<keyword evidence="10" id="KW-0472">Membrane</keyword>
<protein>
    <recommendedName>
        <fullName evidence="2">histidine kinase</fullName>
        <ecNumber evidence="2">2.7.13.3</ecNumber>
    </recommendedName>
</protein>
<evidence type="ECO:0000256" key="8">
    <source>
        <dbReference type="ARBA" id="ARBA00023012"/>
    </source>
</evidence>
<feature type="transmembrane region" description="Helical" evidence="10">
    <location>
        <begin position="31"/>
        <end position="50"/>
    </location>
</feature>
<dbReference type="InterPro" id="IPR004358">
    <property type="entry name" value="Sig_transdc_His_kin-like_C"/>
</dbReference>
<keyword evidence="7" id="KW-0067">ATP-binding</keyword>
<dbReference type="InterPro" id="IPR011006">
    <property type="entry name" value="CheY-like_superfamily"/>
</dbReference>
<feature type="transmembrane region" description="Helical" evidence="10">
    <location>
        <begin position="6"/>
        <end position="24"/>
    </location>
</feature>
<dbReference type="Pfam" id="PF16927">
    <property type="entry name" value="HisKA_7TM"/>
    <property type="match status" value="1"/>
</dbReference>
<dbReference type="InterPro" id="IPR036890">
    <property type="entry name" value="HATPase_C_sf"/>
</dbReference>
<dbReference type="FunFam" id="3.30.565.10:FF:000078">
    <property type="entry name" value="Two-component sensor histidine kinase"/>
    <property type="match status" value="1"/>
</dbReference>
<dbReference type="SUPFAM" id="SSF55785">
    <property type="entry name" value="PYP-like sensor domain (PAS domain)"/>
    <property type="match status" value="1"/>
</dbReference>
<dbReference type="PRINTS" id="PR00344">
    <property type="entry name" value="BCTRLSENSOR"/>
</dbReference>
<dbReference type="SUPFAM" id="SSF47384">
    <property type="entry name" value="Homodimeric domain of signal transducing histidine kinase"/>
    <property type="match status" value="1"/>
</dbReference>
<feature type="transmembrane region" description="Helical" evidence="10">
    <location>
        <begin position="62"/>
        <end position="79"/>
    </location>
</feature>
<dbReference type="Gene3D" id="1.10.287.130">
    <property type="match status" value="1"/>
</dbReference>
<evidence type="ECO:0000256" key="1">
    <source>
        <dbReference type="ARBA" id="ARBA00000085"/>
    </source>
</evidence>
<dbReference type="Gene3D" id="3.40.50.2300">
    <property type="match status" value="1"/>
</dbReference>
<dbReference type="Gene3D" id="3.30.565.10">
    <property type="entry name" value="Histidine kinase-like ATPase, C-terminal domain"/>
    <property type="match status" value="1"/>
</dbReference>
<dbReference type="SUPFAM" id="SSF52172">
    <property type="entry name" value="CheY-like"/>
    <property type="match status" value="1"/>
</dbReference>
<evidence type="ECO:0000256" key="9">
    <source>
        <dbReference type="PROSITE-ProRule" id="PRU00169"/>
    </source>
</evidence>
<dbReference type="PANTHER" id="PTHR45339">
    <property type="entry name" value="HYBRID SIGNAL TRANSDUCTION HISTIDINE KINASE J"/>
    <property type="match status" value="1"/>
</dbReference>
<keyword evidence="8" id="KW-0902">Two-component regulatory system</keyword>
<dbReference type="PANTHER" id="PTHR45339:SF1">
    <property type="entry name" value="HYBRID SIGNAL TRANSDUCTION HISTIDINE KINASE J"/>
    <property type="match status" value="1"/>
</dbReference>
<dbReference type="InterPro" id="IPR031621">
    <property type="entry name" value="HisKA_7TM"/>
</dbReference>
<dbReference type="Gene3D" id="3.30.450.20">
    <property type="entry name" value="PAS domain"/>
    <property type="match status" value="1"/>
</dbReference>
<sequence>MSWQITGLLFSSVFEVVMLFLVRGRLRTSTAAPFCLALLLNALWALGYAIELSVPDLADKTLIFQIRCSFLCFYAPVWIETVHRMTRDRPLLRGWTLAAILVVPLITLLLIWFPGPGQNPLLRHDFRIDSTGGISVLRNTLGPWGIIYYIYNYLVWAAVFLLLYPRRHHTFWERRGRLLILAAALVGWTTDALHLFGVSYPHGLNYAPIFFPLTSAFVAAALLRHRMLDLAPVARAALIEQLEDRIIVLDDQDYIVDHNQAAAATLNLPQNRTVGRAASELLSGWPALLSLMANPEIPRLEVEAGGLNFEASLFNVFASDGKRTRARVLILRDITRRKETETQLRLAKDTAEAAEHAQSRFLATMSHEIRTPMNGVIGFTHMLKETPLNPLQHEYLDLIDHSSRSLLVIVNDVLDYSKIAAGQLDIERVPCDLNVIIAQTSRLLLPTATEKHIALTTSIARNVPALVMCDPVRITQILTNLIGNAIKFTEIGGVTLEVEAPAPDVIVFRITDTGIGIASENQSRIFTAFNQADASTTRRFGGTGLGLSITRHLCELMGGSLTLSSRPGEGSVFSATIRAPAATNAPARPPSTSTASSGASSRSLKLLVCEDNAVNQAVIRAFLRRLGHEVIVADNGRKGLDLLARTSFDAVLMDLEMPVMDGYEAVRHIRSSQTNGSPRTYIIALTAHALKGERERCLALDMDDFITKPVNLPTLIDALARIPRLEPEKT</sequence>
<dbReference type="InterPro" id="IPR035965">
    <property type="entry name" value="PAS-like_dom_sf"/>
</dbReference>
<evidence type="ECO:0000256" key="4">
    <source>
        <dbReference type="ARBA" id="ARBA00022679"/>
    </source>
</evidence>
<dbReference type="EC" id="2.7.13.3" evidence="2"/>
<dbReference type="SMART" id="SM00448">
    <property type="entry name" value="REC"/>
    <property type="match status" value="1"/>
</dbReference>
<accession>A0A556QMM2</accession>
<feature type="transmembrane region" description="Helical" evidence="10">
    <location>
        <begin position="146"/>
        <end position="164"/>
    </location>
</feature>
<dbReference type="RefSeq" id="WP_144228240.1">
    <property type="nucleotide sequence ID" value="NZ_CBCRVV010000001.1"/>
</dbReference>
<dbReference type="InterPro" id="IPR036097">
    <property type="entry name" value="HisK_dim/P_sf"/>
</dbReference>
<organism evidence="13 14">
    <name type="scientific">Rariglobus hedericola</name>
    <dbReference type="NCBI Taxonomy" id="2597822"/>
    <lineage>
        <taxon>Bacteria</taxon>
        <taxon>Pseudomonadati</taxon>
        <taxon>Verrucomicrobiota</taxon>
        <taxon>Opitutia</taxon>
        <taxon>Opitutales</taxon>
        <taxon>Opitutaceae</taxon>
        <taxon>Rariglobus</taxon>
    </lineage>
</organism>
<dbReference type="GO" id="GO:0005524">
    <property type="term" value="F:ATP binding"/>
    <property type="evidence" value="ECO:0007669"/>
    <property type="project" value="UniProtKB-KW"/>
</dbReference>
<dbReference type="InterPro" id="IPR001789">
    <property type="entry name" value="Sig_transdc_resp-reg_receiver"/>
</dbReference>
<evidence type="ECO:0000256" key="2">
    <source>
        <dbReference type="ARBA" id="ARBA00012438"/>
    </source>
</evidence>
<keyword evidence="3 9" id="KW-0597">Phosphoprotein</keyword>
<dbReference type="Pfam" id="PF02518">
    <property type="entry name" value="HATPase_c"/>
    <property type="match status" value="1"/>
</dbReference>
<dbReference type="PROSITE" id="PS50110">
    <property type="entry name" value="RESPONSE_REGULATORY"/>
    <property type="match status" value="1"/>
</dbReference>
<dbReference type="CDD" id="cd17546">
    <property type="entry name" value="REC_hyHK_CKI1_RcsC-like"/>
    <property type="match status" value="1"/>
</dbReference>
<dbReference type="Proteomes" id="UP000315648">
    <property type="component" value="Unassembled WGS sequence"/>
</dbReference>
<evidence type="ECO:0000313" key="13">
    <source>
        <dbReference type="EMBL" id="TSJ77898.1"/>
    </source>
</evidence>
<evidence type="ECO:0000259" key="12">
    <source>
        <dbReference type="PROSITE" id="PS50110"/>
    </source>
</evidence>
<dbReference type="SMART" id="SM00388">
    <property type="entry name" value="HisKA"/>
    <property type="match status" value="1"/>
</dbReference>
<keyword evidence="14" id="KW-1185">Reference proteome</keyword>
<dbReference type="CDD" id="cd16922">
    <property type="entry name" value="HATPase_EvgS-ArcB-TorS-like"/>
    <property type="match status" value="1"/>
</dbReference>
<keyword evidence="10" id="KW-0812">Transmembrane</keyword>
<keyword evidence="10" id="KW-1133">Transmembrane helix</keyword>
<evidence type="ECO:0000256" key="3">
    <source>
        <dbReference type="ARBA" id="ARBA00022553"/>
    </source>
</evidence>
<comment type="caution">
    <text evidence="13">The sequence shown here is derived from an EMBL/GenBank/DDBJ whole genome shotgun (WGS) entry which is preliminary data.</text>
</comment>
<dbReference type="GO" id="GO:0000155">
    <property type="term" value="F:phosphorelay sensor kinase activity"/>
    <property type="evidence" value="ECO:0007669"/>
    <property type="project" value="InterPro"/>
</dbReference>
<feature type="domain" description="Histidine kinase" evidence="11">
    <location>
        <begin position="364"/>
        <end position="581"/>
    </location>
</feature>
<evidence type="ECO:0000256" key="6">
    <source>
        <dbReference type="ARBA" id="ARBA00022777"/>
    </source>
</evidence>
<dbReference type="FunFam" id="1.10.287.130:FF:000002">
    <property type="entry name" value="Two-component osmosensing histidine kinase"/>
    <property type="match status" value="1"/>
</dbReference>
<dbReference type="PROSITE" id="PS50109">
    <property type="entry name" value="HIS_KIN"/>
    <property type="match status" value="1"/>
</dbReference>
<dbReference type="AlphaFoldDB" id="A0A556QMM2"/>
<dbReference type="OrthoDB" id="9803190at2"/>
<feature type="transmembrane region" description="Helical" evidence="10">
    <location>
        <begin position="176"/>
        <end position="197"/>
    </location>
</feature>
<feature type="domain" description="Response regulatory" evidence="12">
    <location>
        <begin position="605"/>
        <end position="723"/>
    </location>
</feature>
<dbReference type="InterPro" id="IPR003661">
    <property type="entry name" value="HisK_dim/P_dom"/>
</dbReference>
<evidence type="ECO:0000256" key="5">
    <source>
        <dbReference type="ARBA" id="ARBA00022741"/>
    </source>
</evidence>
<evidence type="ECO:0000256" key="10">
    <source>
        <dbReference type="SAM" id="Phobius"/>
    </source>
</evidence>
<reference evidence="13 14" key="1">
    <citation type="submission" date="2019-07" db="EMBL/GenBank/DDBJ databases">
        <title>Description of 53C-WASEF.</title>
        <authorList>
            <person name="Pitt A."/>
            <person name="Hahn M.W."/>
        </authorList>
    </citation>
    <scope>NUCLEOTIDE SEQUENCE [LARGE SCALE GENOMIC DNA]</scope>
    <source>
        <strain evidence="13 14">53C-WASEF</strain>
    </source>
</reference>
<keyword evidence="4" id="KW-0808">Transferase</keyword>
<gene>
    <name evidence="13" type="ORF">FPL22_00895</name>
</gene>
<dbReference type="EMBL" id="VMBG01000001">
    <property type="protein sequence ID" value="TSJ77898.1"/>
    <property type="molecule type" value="Genomic_DNA"/>
</dbReference>
<comment type="catalytic activity">
    <reaction evidence="1">
        <text>ATP + protein L-histidine = ADP + protein N-phospho-L-histidine.</text>
        <dbReference type="EC" id="2.7.13.3"/>
    </reaction>
</comment>
<keyword evidence="5" id="KW-0547">Nucleotide-binding</keyword>